<dbReference type="InterPro" id="IPR038763">
    <property type="entry name" value="DHH_sf"/>
</dbReference>
<organism evidence="1">
    <name type="scientific">candidate division CPR1 bacterium ADurb.Bin160</name>
    <dbReference type="NCBI Taxonomy" id="1852826"/>
    <lineage>
        <taxon>Bacteria</taxon>
        <taxon>candidate division CPR1</taxon>
    </lineage>
</organism>
<accession>A0A1V5ZLA4</accession>
<dbReference type="AlphaFoldDB" id="A0A1V5ZLA4"/>
<comment type="caution">
    <text evidence="1">The sequence shown here is derived from an EMBL/GenBank/DDBJ whole genome shotgun (WGS) entry which is preliminary data.</text>
</comment>
<name>A0A1V5ZLA4_9BACT</name>
<protein>
    <submittedName>
        <fullName evidence="1">Uncharacterized protein</fullName>
    </submittedName>
</protein>
<sequence length="682" mass="77241">MKYFLEQVYLETGLRDITKLASSYKEAEIYFHMDLDGVTSAIAIKEYLKRYGIKTIAAHVIQYGEKEYAITKVSDTTLKVLVDFAHGKTMMNIHTDHHDKQVGVEKGVSTSFVKSPSNAAYISTALSPSDIFPPHDAELISVVDSADFAKRGITIDDVLQTVFSVDKEKELMKNKQNLGFVVNKMLLFYKNKKNFLSNVVMQSSPSLISMYNTIKNVVKQLELSDPSEIKKRSDEYIGTQNLNSEKGSDTCVGRIMMLKTGNYIVYDNYAVQYDGGLLIMKGGYDRYTIFKNQPQIDIFTMGWSMGLIQISKNPFKKDKSPEVEAINLGEYVQTKLLPKFKKQLESEYVSLLTIKEIFEKEVTKNRRDSAVGFTMKDFISLFQNSKVKGINLNNKSSFNSMIEDIANKKYYSLSDKQKEMLKKIQISLWDIVQAQSGGHKDITNISGLNFARGMKAGEHNTNLIKPMMIQITRDMLKFLGTDKKFNLTMGNFDHLLKPEVRESLGETGETSNDEVKPLEGKFMSIDDKDGRFKFGTIAEEIVYQHLTKNAPEGTKIENTKNKEGWSSLLDLKFGDIWITKSTGKVIKADVKSGRAVTLNSIEKFEGDIYIFVNSRSTDMNDSYVVSANNIKKYCKMLIAKDPSKVIKLKSGMDGIRIDFKNEAQNLPKMTFAEYLSKFKGSN</sequence>
<gene>
    <name evidence="1" type="ORF">BWY04_01167</name>
</gene>
<proteinExistence type="predicted"/>
<dbReference type="SUPFAM" id="SSF64182">
    <property type="entry name" value="DHH phosphoesterases"/>
    <property type="match status" value="1"/>
</dbReference>
<dbReference type="EMBL" id="MWDB01000030">
    <property type="protein sequence ID" value="OQB40848.1"/>
    <property type="molecule type" value="Genomic_DNA"/>
</dbReference>
<dbReference type="Proteomes" id="UP000485621">
    <property type="component" value="Unassembled WGS sequence"/>
</dbReference>
<evidence type="ECO:0000313" key="1">
    <source>
        <dbReference type="EMBL" id="OQB40848.1"/>
    </source>
</evidence>
<reference evidence="1" key="1">
    <citation type="submission" date="2017-02" db="EMBL/GenBank/DDBJ databases">
        <title>Delving into the versatile metabolic prowess of the omnipresent phylum Bacteroidetes.</title>
        <authorList>
            <person name="Nobu M.K."/>
            <person name="Mei R."/>
            <person name="Narihiro T."/>
            <person name="Kuroda K."/>
            <person name="Liu W.-T."/>
        </authorList>
    </citation>
    <scope>NUCLEOTIDE SEQUENCE</scope>
    <source>
        <strain evidence="1">ADurb.Bin160</strain>
    </source>
</reference>